<dbReference type="EC" id="4.4.1.13" evidence="3"/>
<dbReference type="OrthoDB" id="9803887at2"/>
<dbReference type="SUPFAM" id="SSF53383">
    <property type="entry name" value="PLP-dependent transferases"/>
    <property type="match status" value="1"/>
</dbReference>
<dbReference type="CDD" id="cd00614">
    <property type="entry name" value="CGS_like"/>
    <property type="match status" value="1"/>
</dbReference>
<dbReference type="InterPro" id="IPR054542">
    <property type="entry name" value="Cys_met_metab_PP"/>
</dbReference>
<dbReference type="InterPro" id="IPR015422">
    <property type="entry name" value="PyrdxlP-dep_Trfase_small"/>
</dbReference>
<comment type="similarity">
    <text evidence="2 9">Belongs to the trans-sulfuration enzymes family.</text>
</comment>
<dbReference type="InterPro" id="IPR000277">
    <property type="entry name" value="Cys/Met-Metab_PyrdxlP-dep_enz"/>
</dbReference>
<dbReference type="InterPro" id="IPR015424">
    <property type="entry name" value="PyrdxlP-dep_Trfase"/>
</dbReference>
<dbReference type="PIRSF" id="PIRSF001434">
    <property type="entry name" value="CGS"/>
    <property type="match status" value="1"/>
</dbReference>
<evidence type="ECO:0000256" key="9">
    <source>
        <dbReference type="RuleBase" id="RU362118"/>
    </source>
</evidence>
<dbReference type="RefSeq" id="WP_114916205.1">
    <property type="nucleotide sequence ID" value="NZ_CP024848.1"/>
</dbReference>
<dbReference type="NCBIfam" id="NF005976">
    <property type="entry name" value="PRK08064.1"/>
    <property type="match status" value="1"/>
</dbReference>
<dbReference type="PANTHER" id="PTHR11808">
    <property type="entry name" value="TRANS-SULFURATION ENZYME FAMILY MEMBER"/>
    <property type="match status" value="1"/>
</dbReference>
<evidence type="ECO:0000256" key="7">
    <source>
        <dbReference type="ARBA" id="ARBA00023239"/>
    </source>
</evidence>
<dbReference type="Gene3D" id="3.90.1150.10">
    <property type="entry name" value="Aspartate Aminotransferase, domain 1"/>
    <property type="match status" value="1"/>
</dbReference>
<dbReference type="GO" id="GO:0016740">
    <property type="term" value="F:transferase activity"/>
    <property type="evidence" value="ECO:0007669"/>
    <property type="project" value="UniProtKB-KW"/>
</dbReference>
<organism evidence="10 11">
    <name type="scientific">Oceanobacillus zhaokaii</name>
    <dbReference type="NCBI Taxonomy" id="2052660"/>
    <lineage>
        <taxon>Bacteria</taxon>
        <taxon>Bacillati</taxon>
        <taxon>Bacillota</taxon>
        <taxon>Bacilli</taxon>
        <taxon>Bacillales</taxon>
        <taxon>Bacillaceae</taxon>
        <taxon>Oceanobacillus</taxon>
    </lineage>
</organism>
<sequence>MSQSVNHQETKLIHAAGNGKGDPITGAVNPPIYLSSTFHQKRFDTFGDFDYSRSGNPTRQVVEEKIAELEGGARGLAFASGMAAISSAFFLLSAGDHVVVTKDVYGGTYRFVTEVLNKYEIDYTFVDMTDLDAAAQAIQSNTKVVYMETPSNPCLNITDLSALIRVAHANNCLAFVDNTFMTPLFQNPIALGADLVLHSATKFLSGHSDIIAGLAVTKTTELGEKLAFIQNSFGSILGAQDAYQLIQGIKTLGTRMRQSTKSAEKIANFLETHPIVKDVYYPGLTTHPGHTIHRSQSTGYGAVLSFKLPTKKATKAFVENVQIPVFAVSLGAVESILSYPATMSHAAMPKEERDKRGITDGLLRFSVGLEHVDDLLADFVQALNYAKATLTEQEELIGKAAY</sequence>
<evidence type="ECO:0000256" key="3">
    <source>
        <dbReference type="ARBA" id="ARBA00012224"/>
    </source>
</evidence>
<evidence type="ECO:0000256" key="5">
    <source>
        <dbReference type="ARBA" id="ARBA00022898"/>
    </source>
</evidence>
<proteinExistence type="inferred from homology"/>
<dbReference type="GO" id="GO:0005737">
    <property type="term" value="C:cytoplasm"/>
    <property type="evidence" value="ECO:0007669"/>
    <property type="project" value="TreeGrafter"/>
</dbReference>
<reference evidence="11" key="1">
    <citation type="submission" date="2017-11" db="EMBL/GenBank/DDBJ databases">
        <authorList>
            <person name="Zhu W."/>
        </authorList>
    </citation>
    <scope>NUCLEOTIDE SEQUENCE [LARGE SCALE GENOMIC DNA]</scope>
    <source>
        <strain evidence="11">160</strain>
    </source>
</reference>
<comment type="cofactor">
    <cofactor evidence="1 9">
        <name>pyridoxal 5'-phosphate</name>
        <dbReference type="ChEBI" id="CHEBI:597326"/>
    </cofactor>
</comment>
<keyword evidence="10" id="KW-0808">Transferase</keyword>
<evidence type="ECO:0000313" key="10">
    <source>
        <dbReference type="EMBL" id="AXI08911.1"/>
    </source>
</evidence>
<keyword evidence="4" id="KW-0028">Amino-acid biosynthesis</keyword>
<gene>
    <name evidence="10" type="ORF">CUC15_08275</name>
</gene>
<dbReference type="PANTHER" id="PTHR11808:SF50">
    <property type="entry name" value="CYSTATHIONINE BETA-LYASE"/>
    <property type="match status" value="1"/>
</dbReference>
<keyword evidence="5 8" id="KW-0663">Pyridoxal phosphate</keyword>
<dbReference type="AlphaFoldDB" id="A0A345PFY1"/>
<evidence type="ECO:0000256" key="1">
    <source>
        <dbReference type="ARBA" id="ARBA00001933"/>
    </source>
</evidence>
<keyword evidence="7" id="KW-0456">Lyase</keyword>
<evidence type="ECO:0000256" key="4">
    <source>
        <dbReference type="ARBA" id="ARBA00022605"/>
    </source>
</evidence>
<protein>
    <recommendedName>
        <fullName evidence="3">cysteine-S-conjugate beta-lyase</fullName>
        <ecNumber evidence="3">4.4.1.13</ecNumber>
    </recommendedName>
</protein>
<dbReference type="EMBL" id="CP024848">
    <property type="protein sequence ID" value="AXI08911.1"/>
    <property type="molecule type" value="Genomic_DNA"/>
</dbReference>
<dbReference type="GO" id="GO:0019346">
    <property type="term" value="P:transsulfuration"/>
    <property type="evidence" value="ECO:0007669"/>
    <property type="project" value="InterPro"/>
</dbReference>
<dbReference type="InterPro" id="IPR015421">
    <property type="entry name" value="PyrdxlP-dep_Trfase_major"/>
</dbReference>
<dbReference type="Proteomes" id="UP000253908">
    <property type="component" value="Chromosome"/>
</dbReference>
<dbReference type="GO" id="GO:0009086">
    <property type="term" value="P:methionine biosynthetic process"/>
    <property type="evidence" value="ECO:0007669"/>
    <property type="project" value="UniProtKB-KW"/>
</dbReference>
<dbReference type="Pfam" id="PF01053">
    <property type="entry name" value="Cys_Met_Meta_PP"/>
    <property type="match status" value="1"/>
</dbReference>
<dbReference type="PROSITE" id="PS00868">
    <property type="entry name" value="CYS_MET_METAB_PP"/>
    <property type="match status" value="1"/>
</dbReference>
<keyword evidence="6" id="KW-0486">Methionine biosynthesis</keyword>
<evidence type="ECO:0000256" key="2">
    <source>
        <dbReference type="ARBA" id="ARBA00009077"/>
    </source>
</evidence>
<name>A0A345PFY1_9BACI</name>
<dbReference type="GO" id="GO:0047804">
    <property type="term" value="F:cysteine-S-conjugate beta-lyase activity"/>
    <property type="evidence" value="ECO:0007669"/>
    <property type="project" value="UniProtKB-EC"/>
</dbReference>
<dbReference type="KEGG" id="ocn:CUC15_08275"/>
<dbReference type="FunFam" id="3.40.640.10:FF:000009">
    <property type="entry name" value="Cystathionine gamma-synthase homolog"/>
    <property type="match status" value="1"/>
</dbReference>
<evidence type="ECO:0000256" key="8">
    <source>
        <dbReference type="PIRSR" id="PIRSR001434-2"/>
    </source>
</evidence>
<evidence type="ECO:0000256" key="6">
    <source>
        <dbReference type="ARBA" id="ARBA00023167"/>
    </source>
</evidence>
<accession>A0A345PFY1</accession>
<keyword evidence="11" id="KW-1185">Reference proteome</keyword>
<dbReference type="GO" id="GO:0030170">
    <property type="term" value="F:pyridoxal phosphate binding"/>
    <property type="evidence" value="ECO:0007669"/>
    <property type="project" value="InterPro"/>
</dbReference>
<dbReference type="FunFam" id="3.90.1150.10:FF:000033">
    <property type="entry name" value="Cystathionine gamma-synthase"/>
    <property type="match status" value="1"/>
</dbReference>
<dbReference type="Gene3D" id="3.40.640.10">
    <property type="entry name" value="Type I PLP-dependent aspartate aminotransferase-like (Major domain)"/>
    <property type="match status" value="1"/>
</dbReference>
<feature type="modified residue" description="N6-(pyridoxal phosphate)lysine" evidence="8">
    <location>
        <position position="202"/>
    </location>
</feature>
<evidence type="ECO:0000313" key="11">
    <source>
        <dbReference type="Proteomes" id="UP000253908"/>
    </source>
</evidence>